<dbReference type="PROSITE" id="PS50217">
    <property type="entry name" value="BZIP"/>
    <property type="match status" value="1"/>
</dbReference>
<evidence type="ECO:0000256" key="1">
    <source>
        <dbReference type="ARBA" id="ARBA00023015"/>
    </source>
</evidence>
<keyword evidence="3" id="KW-0804">Transcription</keyword>
<dbReference type="GO" id="GO:0000981">
    <property type="term" value="F:DNA-binding transcription factor activity, RNA polymerase II-specific"/>
    <property type="evidence" value="ECO:0007669"/>
    <property type="project" value="TreeGrafter"/>
</dbReference>
<sequence>MSVEFLHRLGGVKVEIPKDWLAVWKRETYTNEKRSKVKKLEFESLRMKTQESQRCVLRMAHNHNPDDVAGDVAMVKTELRKTIQSRREAKGLGSVELPDEEETKSTELSAEEIEKINTRRERNRLSAQKCRKRRREQLVHLSQEAETIEEANSLLESEIEFLKVEREQLSRMLREHCCSMTRETSRCQNQRSGVNVS</sequence>
<dbReference type="AlphaFoldDB" id="A0A6S7IDS3"/>
<comment type="caution">
    <text evidence="4">The sequence shown here is derived from an EMBL/GenBank/DDBJ whole genome shotgun (WGS) entry which is preliminary data.</text>
</comment>
<dbReference type="Proteomes" id="UP001152795">
    <property type="component" value="Unassembled WGS sequence"/>
</dbReference>
<dbReference type="PROSITE" id="PS00036">
    <property type="entry name" value="BZIP_BASIC"/>
    <property type="match status" value="1"/>
</dbReference>
<dbReference type="PANTHER" id="PTHR23351:SF24">
    <property type="entry name" value="ACTIVATING TRANSCRIPTION FACTOR 3-RELATED"/>
    <property type="match status" value="1"/>
</dbReference>
<dbReference type="SMART" id="SM00338">
    <property type="entry name" value="BRLZ"/>
    <property type="match status" value="1"/>
</dbReference>
<gene>
    <name evidence="4" type="ORF">PACLA_8A021197</name>
</gene>
<dbReference type="OrthoDB" id="2596881at2759"/>
<evidence type="ECO:0000256" key="2">
    <source>
        <dbReference type="ARBA" id="ARBA00023125"/>
    </source>
</evidence>
<dbReference type="GO" id="GO:0005634">
    <property type="term" value="C:nucleus"/>
    <property type="evidence" value="ECO:0007669"/>
    <property type="project" value="TreeGrafter"/>
</dbReference>
<keyword evidence="2" id="KW-0238">DNA-binding</keyword>
<dbReference type="PRINTS" id="PR00042">
    <property type="entry name" value="LEUZIPPRFOS"/>
</dbReference>
<accession>A0A6S7IDS3</accession>
<proteinExistence type="predicted"/>
<dbReference type="InterPro" id="IPR000837">
    <property type="entry name" value="AP-1"/>
</dbReference>
<evidence type="ECO:0000313" key="4">
    <source>
        <dbReference type="EMBL" id="CAB4014280.1"/>
    </source>
</evidence>
<dbReference type="SUPFAM" id="SSF57959">
    <property type="entry name" value="Leucine zipper domain"/>
    <property type="match status" value="1"/>
</dbReference>
<evidence type="ECO:0000256" key="3">
    <source>
        <dbReference type="ARBA" id="ARBA00023163"/>
    </source>
</evidence>
<keyword evidence="5" id="KW-1185">Reference proteome</keyword>
<dbReference type="PANTHER" id="PTHR23351">
    <property type="entry name" value="FOS TRANSCRIPTION FACTOR-RELATED"/>
    <property type="match status" value="1"/>
</dbReference>
<protein>
    <submittedName>
        <fullName evidence="4">Cyclic AMP-dependent transcription factor ATF-3-like</fullName>
    </submittedName>
</protein>
<organism evidence="4 5">
    <name type="scientific">Paramuricea clavata</name>
    <name type="common">Red gorgonian</name>
    <name type="synonym">Violescent sea-whip</name>
    <dbReference type="NCBI Taxonomy" id="317549"/>
    <lineage>
        <taxon>Eukaryota</taxon>
        <taxon>Metazoa</taxon>
        <taxon>Cnidaria</taxon>
        <taxon>Anthozoa</taxon>
        <taxon>Octocorallia</taxon>
        <taxon>Malacalcyonacea</taxon>
        <taxon>Plexauridae</taxon>
        <taxon>Paramuricea</taxon>
    </lineage>
</organism>
<dbReference type="GO" id="GO:0000978">
    <property type="term" value="F:RNA polymerase II cis-regulatory region sequence-specific DNA binding"/>
    <property type="evidence" value="ECO:0007669"/>
    <property type="project" value="TreeGrafter"/>
</dbReference>
<dbReference type="EMBL" id="CACRXK020008231">
    <property type="protein sequence ID" value="CAB4014280.1"/>
    <property type="molecule type" value="Genomic_DNA"/>
</dbReference>
<name>A0A6S7IDS3_PARCT</name>
<reference evidence="4" key="1">
    <citation type="submission" date="2020-04" db="EMBL/GenBank/DDBJ databases">
        <authorList>
            <person name="Alioto T."/>
            <person name="Alioto T."/>
            <person name="Gomez Garrido J."/>
        </authorList>
    </citation>
    <scope>NUCLEOTIDE SEQUENCE</scope>
    <source>
        <strain evidence="4">A484AB</strain>
    </source>
</reference>
<evidence type="ECO:0000313" key="5">
    <source>
        <dbReference type="Proteomes" id="UP001152795"/>
    </source>
</evidence>
<dbReference type="InterPro" id="IPR004827">
    <property type="entry name" value="bZIP"/>
</dbReference>
<dbReference type="Gene3D" id="1.20.5.170">
    <property type="match status" value="1"/>
</dbReference>
<keyword evidence="1" id="KW-0805">Transcription regulation</keyword>
<dbReference type="Pfam" id="PF00170">
    <property type="entry name" value="bZIP_1"/>
    <property type="match status" value="1"/>
</dbReference>
<dbReference type="InterPro" id="IPR046347">
    <property type="entry name" value="bZIP_sf"/>
</dbReference>